<sequence length="248" mass="27776">GVRGSRGIRGSSYIVGDLLEPLIGESISLEDYNWFNSDQGYASYRDDIWPELEQKEGLTRPEAAVVGIVFDHGTKHPIEHLETVWDQARGFIFVEKMDEAVAIQELSDFGWTIVAGRGYPLRLVRKLLKGDTRSVLALHDCDPDGRGIYRALGFETRRTWHLEIALGERVTDLGLSEHDAGVLGLRFRPGPPKYGARQKCELSALEALTVSMGLDNPVLAYVASKLAVMDLKISPTELEKRKMMERHL</sequence>
<name>X1TEP8_9ZZZZ</name>
<accession>X1TEP8</accession>
<dbReference type="InterPro" id="IPR036078">
    <property type="entry name" value="Spo11/TopoVI_A_sf"/>
</dbReference>
<dbReference type="SUPFAM" id="SSF56726">
    <property type="entry name" value="DNA topoisomerase IV, alpha subunit"/>
    <property type="match status" value="1"/>
</dbReference>
<dbReference type="Gene3D" id="3.40.1360.10">
    <property type="match status" value="1"/>
</dbReference>
<proteinExistence type="predicted"/>
<organism evidence="1">
    <name type="scientific">marine sediment metagenome</name>
    <dbReference type="NCBI Taxonomy" id="412755"/>
    <lineage>
        <taxon>unclassified sequences</taxon>
        <taxon>metagenomes</taxon>
        <taxon>ecological metagenomes</taxon>
    </lineage>
</organism>
<dbReference type="GO" id="GO:0003677">
    <property type="term" value="F:DNA binding"/>
    <property type="evidence" value="ECO:0007669"/>
    <property type="project" value="InterPro"/>
</dbReference>
<feature type="non-terminal residue" evidence="1">
    <location>
        <position position="248"/>
    </location>
</feature>
<feature type="non-terminal residue" evidence="1">
    <location>
        <position position="1"/>
    </location>
</feature>
<protein>
    <submittedName>
        <fullName evidence="1">Uncharacterized protein</fullName>
    </submittedName>
</protein>
<dbReference type="GO" id="GO:0005694">
    <property type="term" value="C:chromosome"/>
    <property type="evidence" value="ECO:0007669"/>
    <property type="project" value="InterPro"/>
</dbReference>
<dbReference type="EMBL" id="BARW01011318">
    <property type="protein sequence ID" value="GAI86050.1"/>
    <property type="molecule type" value="Genomic_DNA"/>
</dbReference>
<gene>
    <name evidence="1" type="ORF">S12H4_21871</name>
</gene>
<reference evidence="1" key="1">
    <citation type="journal article" date="2014" name="Front. Microbiol.">
        <title>High frequency of phylogenetically diverse reductive dehalogenase-homologous genes in deep subseafloor sedimentary metagenomes.</title>
        <authorList>
            <person name="Kawai M."/>
            <person name="Futagami T."/>
            <person name="Toyoda A."/>
            <person name="Takaki Y."/>
            <person name="Nishi S."/>
            <person name="Hori S."/>
            <person name="Arai W."/>
            <person name="Tsubouchi T."/>
            <person name="Morono Y."/>
            <person name="Uchiyama I."/>
            <person name="Ito T."/>
            <person name="Fujiyama A."/>
            <person name="Inagaki F."/>
            <person name="Takami H."/>
        </authorList>
    </citation>
    <scope>NUCLEOTIDE SEQUENCE</scope>
    <source>
        <strain evidence="1">Expedition CK06-06</strain>
    </source>
</reference>
<evidence type="ECO:0000313" key="1">
    <source>
        <dbReference type="EMBL" id="GAI86050.1"/>
    </source>
</evidence>
<dbReference type="AlphaFoldDB" id="X1TEP8"/>
<comment type="caution">
    <text evidence="1">The sequence shown here is derived from an EMBL/GenBank/DDBJ whole genome shotgun (WGS) entry which is preliminary data.</text>
</comment>